<organism evidence="1 2">
    <name type="scientific">Chaenocephalus aceratus</name>
    <name type="common">Blackfin icefish</name>
    <name type="synonym">Chaenichthys aceratus</name>
    <dbReference type="NCBI Taxonomy" id="36190"/>
    <lineage>
        <taxon>Eukaryota</taxon>
        <taxon>Metazoa</taxon>
        <taxon>Chordata</taxon>
        <taxon>Craniata</taxon>
        <taxon>Vertebrata</taxon>
        <taxon>Euteleostomi</taxon>
        <taxon>Actinopterygii</taxon>
        <taxon>Neopterygii</taxon>
        <taxon>Teleostei</taxon>
        <taxon>Neoteleostei</taxon>
        <taxon>Acanthomorphata</taxon>
        <taxon>Eupercaria</taxon>
        <taxon>Perciformes</taxon>
        <taxon>Notothenioidei</taxon>
        <taxon>Channichthyidae</taxon>
        <taxon>Chaenocephalus</taxon>
    </lineage>
</organism>
<evidence type="ECO:0000313" key="2">
    <source>
        <dbReference type="Proteomes" id="UP001057452"/>
    </source>
</evidence>
<keyword evidence="2" id="KW-1185">Reference proteome</keyword>
<proteinExistence type="predicted"/>
<protein>
    <submittedName>
        <fullName evidence="1">Uncharacterized protein</fullName>
    </submittedName>
</protein>
<accession>A0ACB9XJK8</accession>
<dbReference type="Proteomes" id="UP001057452">
    <property type="component" value="Chromosome 5"/>
</dbReference>
<evidence type="ECO:0000313" key="1">
    <source>
        <dbReference type="EMBL" id="KAI4826969.1"/>
    </source>
</evidence>
<comment type="caution">
    <text evidence="1">The sequence shown here is derived from an EMBL/GenBank/DDBJ whole genome shotgun (WGS) entry which is preliminary data.</text>
</comment>
<name>A0ACB9XJK8_CHAAC</name>
<gene>
    <name evidence="1" type="ORF">KUCAC02_030399</name>
</gene>
<reference evidence="1" key="1">
    <citation type="submission" date="2022-05" db="EMBL/GenBank/DDBJ databases">
        <title>Chromosome-level genome of Chaenocephalus aceratus.</title>
        <authorList>
            <person name="Park H."/>
        </authorList>
    </citation>
    <scope>NUCLEOTIDE SEQUENCE</scope>
    <source>
        <strain evidence="1">KU_202001</strain>
    </source>
</reference>
<sequence length="58" mass="6248">QQRHVLPRSHPTCQHLQSSCNPFKSISGNPTDMLLVAAERQPPALVSRASASLRGDVG</sequence>
<feature type="non-terminal residue" evidence="1">
    <location>
        <position position="58"/>
    </location>
</feature>
<feature type="non-terminal residue" evidence="1">
    <location>
        <position position="1"/>
    </location>
</feature>
<dbReference type="EMBL" id="CM043789">
    <property type="protein sequence ID" value="KAI4826969.1"/>
    <property type="molecule type" value="Genomic_DNA"/>
</dbReference>